<accession>U1ND91</accession>
<dbReference type="STRING" id="1238425.J07HQW2_01347"/>
<proteinExistence type="predicted"/>
<organism evidence="2 3">
    <name type="scientific">Haloquadratum walsbyi J07HQW2</name>
    <dbReference type="NCBI Taxonomy" id="1238425"/>
    <lineage>
        <taxon>Archaea</taxon>
        <taxon>Methanobacteriati</taxon>
        <taxon>Methanobacteriota</taxon>
        <taxon>Stenosarchaea group</taxon>
        <taxon>Halobacteria</taxon>
        <taxon>Halobacteriales</taxon>
        <taxon>Haloferacaceae</taxon>
        <taxon>Haloquadratum</taxon>
    </lineage>
</organism>
<feature type="compositionally biased region" description="Polar residues" evidence="1">
    <location>
        <begin position="187"/>
        <end position="201"/>
    </location>
</feature>
<sequence>MRLRRTDCSTKWSGCNYSSHGYEITQGYEEQAQHCTDGILSKERISRQSNRRHNVLYARKQLPGSNTNASILSAKYRGSLARSGSNLDSSSHCVSNYHKHCSRSSGQRSRYRRRRSYCRGSLAPSLTHFSPRCLLCPPLMSQHERYNMVSGLPLPHDAVGGNGSDSECMCLHPTEVMRTSRTEAIERTTTTLRQPTNLQKQSRSRSNHNHNYEDHMSQ</sequence>
<gene>
    <name evidence="2" type="ORF">J07HQW2_01347</name>
</gene>
<dbReference type="AlphaFoldDB" id="U1ND91"/>
<evidence type="ECO:0000256" key="1">
    <source>
        <dbReference type="SAM" id="MobiDB-lite"/>
    </source>
</evidence>
<dbReference type="HOGENOM" id="CLU_1237908_0_0_2"/>
<dbReference type="Proteomes" id="UP000030710">
    <property type="component" value="Unassembled WGS sequence"/>
</dbReference>
<evidence type="ECO:0000313" key="2">
    <source>
        <dbReference type="EMBL" id="ERG94905.1"/>
    </source>
</evidence>
<reference evidence="2 3" key="1">
    <citation type="journal article" date="2013" name="PLoS ONE">
        <title>Assembly-driven community genomics of a hypersaline microbial ecosystem.</title>
        <authorList>
            <person name="Podell S."/>
            <person name="Ugalde J.A."/>
            <person name="Narasingarao P."/>
            <person name="Banfield J.F."/>
            <person name="Heidelberg K.B."/>
            <person name="Allen E.E."/>
        </authorList>
    </citation>
    <scope>NUCLEOTIDE SEQUENCE [LARGE SCALE GENOMIC DNA]</scope>
    <source>
        <strain evidence="3">J07HQW2</strain>
    </source>
</reference>
<protein>
    <submittedName>
        <fullName evidence="2">Uncharacterized protein</fullName>
    </submittedName>
</protein>
<evidence type="ECO:0000313" key="3">
    <source>
        <dbReference type="Proteomes" id="UP000030710"/>
    </source>
</evidence>
<dbReference type="EMBL" id="KE356561">
    <property type="protein sequence ID" value="ERG94905.1"/>
    <property type="molecule type" value="Genomic_DNA"/>
</dbReference>
<dbReference type="eggNOG" id="arCOG12170">
    <property type="taxonomic scope" value="Archaea"/>
</dbReference>
<name>U1ND91_9EURY</name>
<feature type="region of interest" description="Disordered" evidence="1">
    <location>
        <begin position="185"/>
        <end position="218"/>
    </location>
</feature>